<reference evidence="11" key="1">
    <citation type="submission" date="2009-09" db="EMBL/GenBank/DDBJ databases">
        <title>The complete chromosome of Sebaldella termitidis ATCC 33386.</title>
        <authorList>
            <consortium name="US DOE Joint Genome Institute (JGI-PGF)"/>
            <person name="Lucas S."/>
            <person name="Copeland A."/>
            <person name="Lapidus A."/>
            <person name="Glavina del Rio T."/>
            <person name="Dalin E."/>
            <person name="Tice H."/>
            <person name="Bruce D."/>
            <person name="Goodwin L."/>
            <person name="Pitluck S."/>
            <person name="Kyrpides N."/>
            <person name="Mavromatis K."/>
            <person name="Ivanova N."/>
            <person name="Mikhailova N."/>
            <person name="Sims D."/>
            <person name="Meincke L."/>
            <person name="Brettin T."/>
            <person name="Detter J.C."/>
            <person name="Han C."/>
            <person name="Larimer F."/>
            <person name="Land M."/>
            <person name="Hauser L."/>
            <person name="Markowitz V."/>
            <person name="Cheng J.F."/>
            <person name="Hugenholtz P."/>
            <person name="Woyke T."/>
            <person name="Wu D."/>
            <person name="Eisen J.A."/>
        </authorList>
    </citation>
    <scope>NUCLEOTIDE SEQUENCE [LARGE SCALE GENOMIC DNA]</scope>
    <source>
        <strain evidence="11">ATCC 33386 / NCTC 11300</strain>
    </source>
</reference>
<evidence type="ECO:0000313" key="11">
    <source>
        <dbReference type="Proteomes" id="UP000000845"/>
    </source>
</evidence>
<evidence type="ECO:0000256" key="8">
    <source>
        <dbReference type="ARBA" id="ARBA00029924"/>
    </source>
</evidence>
<evidence type="ECO:0000256" key="6">
    <source>
        <dbReference type="ARBA" id="ARBA00022695"/>
    </source>
</evidence>
<evidence type="ECO:0000256" key="9">
    <source>
        <dbReference type="ARBA" id="ARBA00048552"/>
    </source>
</evidence>
<dbReference type="KEGG" id="str:Sterm_2945"/>
<keyword evidence="7" id="KW-0804">Transcription</keyword>
<keyword evidence="4" id="KW-0240">DNA-directed RNA polymerase</keyword>
<sequence>MKKRNITVDELLGKIPNKYELAIVAGKAARELFLKGEEKSKIMDEVFEEILEEKVKI</sequence>
<keyword evidence="5" id="KW-0808">Transferase</keyword>
<protein>
    <recommendedName>
        <fullName evidence="3">DNA-directed RNA polymerase subunit omega</fullName>
        <ecNumber evidence="2">2.7.7.6</ecNumber>
    </recommendedName>
    <alternativeName>
        <fullName evidence="8">Transcriptase subunit omega</fullName>
    </alternativeName>
</protein>
<evidence type="ECO:0000256" key="2">
    <source>
        <dbReference type="ARBA" id="ARBA00012418"/>
    </source>
</evidence>
<evidence type="ECO:0000256" key="1">
    <source>
        <dbReference type="ARBA" id="ARBA00006711"/>
    </source>
</evidence>
<dbReference type="Pfam" id="PF01192">
    <property type="entry name" value="RNA_pol_Rpb6"/>
    <property type="match status" value="1"/>
</dbReference>
<dbReference type="Proteomes" id="UP000000845">
    <property type="component" value="Chromosome"/>
</dbReference>
<dbReference type="RefSeq" id="WP_012862370.1">
    <property type="nucleotide sequence ID" value="NC_013517.1"/>
</dbReference>
<dbReference type="GO" id="GO:0003677">
    <property type="term" value="F:DNA binding"/>
    <property type="evidence" value="ECO:0007669"/>
    <property type="project" value="InterPro"/>
</dbReference>
<dbReference type="HOGENOM" id="CLU_2939360_0_0_0"/>
<comment type="similarity">
    <text evidence="1">Belongs to the RNA polymerase subunit omega family.</text>
</comment>
<keyword evidence="11" id="KW-1185">Reference proteome</keyword>
<evidence type="ECO:0000313" key="10">
    <source>
        <dbReference type="EMBL" id="ACZ09788.1"/>
    </source>
</evidence>
<reference evidence="10 11" key="2">
    <citation type="journal article" date="2010" name="Stand. Genomic Sci.">
        <title>Complete genome sequence of Sebaldella termitidis type strain (NCTC 11300).</title>
        <authorList>
            <person name="Harmon-Smith M."/>
            <person name="Celia L."/>
            <person name="Chertkov O."/>
            <person name="Lapidus A."/>
            <person name="Copeland A."/>
            <person name="Glavina Del Rio T."/>
            <person name="Nolan M."/>
            <person name="Lucas S."/>
            <person name="Tice H."/>
            <person name="Cheng J.F."/>
            <person name="Han C."/>
            <person name="Detter J.C."/>
            <person name="Bruce D."/>
            <person name="Goodwin L."/>
            <person name="Pitluck S."/>
            <person name="Pati A."/>
            <person name="Liolios K."/>
            <person name="Ivanova N."/>
            <person name="Mavromatis K."/>
            <person name="Mikhailova N."/>
            <person name="Chen A."/>
            <person name="Palaniappan K."/>
            <person name="Land M."/>
            <person name="Hauser L."/>
            <person name="Chang Y.J."/>
            <person name="Jeffries C.D."/>
            <person name="Brettin T."/>
            <person name="Goker M."/>
            <person name="Beck B."/>
            <person name="Bristow J."/>
            <person name="Eisen J.A."/>
            <person name="Markowitz V."/>
            <person name="Hugenholtz P."/>
            <person name="Kyrpides N.C."/>
            <person name="Klenk H.P."/>
            <person name="Chen F."/>
        </authorList>
    </citation>
    <scope>NUCLEOTIDE SEQUENCE [LARGE SCALE GENOMIC DNA]</scope>
    <source>
        <strain evidence="11">ATCC 33386 / NCTC 11300</strain>
    </source>
</reference>
<name>D1ANI4_SEBTE</name>
<dbReference type="InterPro" id="IPR003716">
    <property type="entry name" value="DNA-dir_RNA_pol_omega"/>
</dbReference>
<evidence type="ECO:0000256" key="5">
    <source>
        <dbReference type="ARBA" id="ARBA00022679"/>
    </source>
</evidence>
<evidence type="ECO:0000256" key="7">
    <source>
        <dbReference type="ARBA" id="ARBA00023163"/>
    </source>
</evidence>
<proteinExistence type="inferred from homology"/>
<evidence type="ECO:0000256" key="3">
    <source>
        <dbReference type="ARBA" id="ARBA00013725"/>
    </source>
</evidence>
<dbReference type="GO" id="GO:0003899">
    <property type="term" value="F:DNA-directed RNA polymerase activity"/>
    <property type="evidence" value="ECO:0007669"/>
    <property type="project" value="UniProtKB-EC"/>
</dbReference>
<dbReference type="InterPro" id="IPR036161">
    <property type="entry name" value="RPB6/omega-like_sf"/>
</dbReference>
<dbReference type="NCBIfam" id="TIGR00690">
    <property type="entry name" value="rpoZ"/>
    <property type="match status" value="1"/>
</dbReference>
<dbReference type="GO" id="GO:0000428">
    <property type="term" value="C:DNA-directed RNA polymerase complex"/>
    <property type="evidence" value="ECO:0007669"/>
    <property type="project" value="UniProtKB-KW"/>
</dbReference>
<dbReference type="STRING" id="526218.Sterm_2945"/>
<comment type="catalytic activity">
    <reaction evidence="9">
        <text>RNA(n) + a ribonucleoside 5'-triphosphate = RNA(n+1) + diphosphate</text>
        <dbReference type="Rhea" id="RHEA:21248"/>
        <dbReference type="Rhea" id="RHEA-COMP:14527"/>
        <dbReference type="Rhea" id="RHEA-COMP:17342"/>
        <dbReference type="ChEBI" id="CHEBI:33019"/>
        <dbReference type="ChEBI" id="CHEBI:61557"/>
        <dbReference type="ChEBI" id="CHEBI:140395"/>
        <dbReference type="EC" id="2.7.7.6"/>
    </reaction>
</comment>
<dbReference type="EMBL" id="CP001739">
    <property type="protein sequence ID" value="ACZ09788.1"/>
    <property type="molecule type" value="Genomic_DNA"/>
</dbReference>
<dbReference type="eggNOG" id="ENOG5033GSW">
    <property type="taxonomic scope" value="Bacteria"/>
</dbReference>
<dbReference type="EC" id="2.7.7.6" evidence="2"/>
<dbReference type="GO" id="GO:0006351">
    <property type="term" value="P:DNA-templated transcription"/>
    <property type="evidence" value="ECO:0007669"/>
    <property type="project" value="InterPro"/>
</dbReference>
<dbReference type="SMART" id="SM01409">
    <property type="entry name" value="RNA_pol_Rpb6"/>
    <property type="match status" value="1"/>
</dbReference>
<keyword evidence="6" id="KW-0548">Nucleotidyltransferase</keyword>
<organism evidence="10 11">
    <name type="scientific">Sebaldella termitidis (strain ATCC 33386 / NCTC 11300)</name>
    <dbReference type="NCBI Taxonomy" id="526218"/>
    <lineage>
        <taxon>Bacteria</taxon>
        <taxon>Fusobacteriati</taxon>
        <taxon>Fusobacteriota</taxon>
        <taxon>Fusobacteriia</taxon>
        <taxon>Fusobacteriales</taxon>
        <taxon>Leptotrichiaceae</taxon>
        <taxon>Sebaldella</taxon>
    </lineage>
</organism>
<evidence type="ECO:0000256" key="4">
    <source>
        <dbReference type="ARBA" id="ARBA00022478"/>
    </source>
</evidence>
<accession>D1ANI4</accession>
<dbReference type="Gene3D" id="3.90.940.10">
    <property type="match status" value="1"/>
</dbReference>
<dbReference type="AlphaFoldDB" id="D1ANI4"/>
<gene>
    <name evidence="10" type="ordered locus">Sterm_2945</name>
</gene>
<dbReference type="InterPro" id="IPR006110">
    <property type="entry name" value="Pol_omega/Rpo6/RPB6"/>
</dbReference>
<dbReference type="SUPFAM" id="SSF63562">
    <property type="entry name" value="RPB6/omega subunit-like"/>
    <property type="match status" value="1"/>
</dbReference>